<dbReference type="GeneID" id="24092919"/>
<dbReference type="Pfam" id="PF00891">
    <property type="entry name" value="Methyltransf_2"/>
    <property type="match status" value="1"/>
</dbReference>
<evidence type="ECO:0000313" key="6">
    <source>
        <dbReference type="Proteomes" id="UP000006352"/>
    </source>
</evidence>
<keyword evidence="3" id="KW-0949">S-adenosyl-L-methionine</keyword>
<evidence type="ECO:0000256" key="3">
    <source>
        <dbReference type="ARBA" id="ARBA00022691"/>
    </source>
</evidence>
<dbReference type="HOGENOM" id="CLU_005533_6_1_1"/>
<dbReference type="InterPro" id="IPR001077">
    <property type="entry name" value="COMT_C"/>
</dbReference>
<dbReference type="InParanoid" id="J7SCD0"/>
<dbReference type="RefSeq" id="XP_012177291.1">
    <property type="nucleotide sequence ID" value="XM_012321901.1"/>
</dbReference>
<dbReference type="SUPFAM" id="SSF53335">
    <property type="entry name" value="S-adenosyl-L-methionine-dependent methyltransferases"/>
    <property type="match status" value="1"/>
</dbReference>
<name>J7SCD0_9APHY</name>
<organism evidence="5 6">
    <name type="scientific">Fibroporia radiculosa</name>
    <dbReference type="NCBI Taxonomy" id="599839"/>
    <lineage>
        <taxon>Eukaryota</taxon>
        <taxon>Fungi</taxon>
        <taxon>Dikarya</taxon>
        <taxon>Basidiomycota</taxon>
        <taxon>Agaricomycotina</taxon>
        <taxon>Agaricomycetes</taxon>
        <taxon>Polyporales</taxon>
        <taxon>Fibroporiaceae</taxon>
        <taxon>Fibroporia</taxon>
    </lineage>
</organism>
<evidence type="ECO:0000313" key="5">
    <source>
        <dbReference type="EMBL" id="CCL98008.1"/>
    </source>
</evidence>
<dbReference type="GO" id="GO:0032259">
    <property type="term" value="P:methylation"/>
    <property type="evidence" value="ECO:0007669"/>
    <property type="project" value="UniProtKB-KW"/>
</dbReference>
<keyword evidence="6" id="KW-1185">Reference proteome</keyword>
<dbReference type="PANTHER" id="PTHR43712">
    <property type="entry name" value="PUTATIVE (AFU_ORTHOLOGUE AFUA_4G14580)-RELATED"/>
    <property type="match status" value="1"/>
</dbReference>
<dbReference type="GO" id="GO:0008171">
    <property type="term" value="F:O-methyltransferase activity"/>
    <property type="evidence" value="ECO:0007669"/>
    <property type="project" value="InterPro"/>
</dbReference>
<sequence>MSLELARKLPNAKFIVQDIDHVLQQAPAVWSQELPEAVQMGHVQFMPHDFFTAQPVRGAEAYLLRYILHIWSDENCVTILKHLKDAMGPTSRILIADHVLHSTAESGQLKSAPAPLPVNYGVAHIYNNMHDLNIMSVMNGMERTPD</sequence>
<keyword evidence="1" id="KW-0489">Methyltransferase</keyword>
<dbReference type="PROSITE" id="PS51683">
    <property type="entry name" value="SAM_OMT_II"/>
    <property type="match status" value="1"/>
</dbReference>
<proteinExistence type="predicted"/>
<dbReference type="OrthoDB" id="1606438at2759"/>
<keyword evidence="2" id="KW-0808">Transferase</keyword>
<feature type="domain" description="O-methyltransferase C-terminal" evidence="4">
    <location>
        <begin position="4"/>
        <end position="145"/>
    </location>
</feature>
<reference evidence="5 6" key="1">
    <citation type="journal article" date="2012" name="Appl. Environ. Microbiol.">
        <title>Short-read sequencing for genomic analysis of the brown rot fungus Fibroporia radiculosa.</title>
        <authorList>
            <person name="Tang J.D."/>
            <person name="Perkins A.D."/>
            <person name="Sonstegard T.S."/>
            <person name="Schroeder S.G."/>
            <person name="Burgess S.C."/>
            <person name="Diehl S.V."/>
        </authorList>
    </citation>
    <scope>NUCLEOTIDE SEQUENCE [LARGE SCALE GENOMIC DNA]</scope>
    <source>
        <strain evidence="5 6">TFFH 294</strain>
    </source>
</reference>
<evidence type="ECO:0000256" key="1">
    <source>
        <dbReference type="ARBA" id="ARBA00022603"/>
    </source>
</evidence>
<dbReference type="AlphaFoldDB" id="J7SCD0"/>
<dbReference type="InterPro" id="IPR016461">
    <property type="entry name" value="COMT-like"/>
</dbReference>
<evidence type="ECO:0000256" key="2">
    <source>
        <dbReference type="ARBA" id="ARBA00022679"/>
    </source>
</evidence>
<dbReference type="Proteomes" id="UP000006352">
    <property type="component" value="Unassembled WGS sequence"/>
</dbReference>
<dbReference type="Gene3D" id="3.40.50.150">
    <property type="entry name" value="Vaccinia Virus protein VP39"/>
    <property type="match status" value="1"/>
</dbReference>
<gene>
    <name evidence="5" type="ORF">FIBRA_00001</name>
</gene>
<evidence type="ECO:0000259" key="4">
    <source>
        <dbReference type="Pfam" id="PF00891"/>
    </source>
</evidence>
<dbReference type="PANTHER" id="PTHR43712:SF2">
    <property type="entry name" value="O-METHYLTRANSFERASE CICE"/>
    <property type="match status" value="1"/>
</dbReference>
<dbReference type="STRING" id="599839.J7SCD0"/>
<protein>
    <recommendedName>
        <fullName evidence="4">O-methyltransferase C-terminal domain-containing protein</fullName>
    </recommendedName>
</protein>
<dbReference type="EMBL" id="HE796866">
    <property type="protein sequence ID" value="CCL98008.1"/>
    <property type="molecule type" value="Genomic_DNA"/>
</dbReference>
<accession>J7SCD0</accession>
<dbReference type="InterPro" id="IPR029063">
    <property type="entry name" value="SAM-dependent_MTases_sf"/>
</dbReference>